<dbReference type="CDD" id="cd00751">
    <property type="entry name" value="thiolase"/>
    <property type="match status" value="1"/>
</dbReference>
<dbReference type="RefSeq" id="WP_008338246.1">
    <property type="nucleotide sequence ID" value="NZ_AFRZ01000001.1"/>
</dbReference>
<dbReference type="OrthoDB" id="4565318at2"/>
<sequence>MKNERIAIISGLRTPMAKSGGKFKNLQADALGARLIRELMMNSKIGFDEVDEVIIGNVSQPIHAANIARVISLRAGFPESTPAMTVNRNCASGMQSITSAAAKIHANEGKIYLCGGVESMSNIPFIFNKNMTGLFVQLSKSKTYIDRAKTIFGFRPAYLKPIIGLMSGLTDPVSGLMMGSTAEILVRDFGISRVEQDEFSLQSHEKALLAKNSGRFAQESTPIVYDEINAEYLDYDDGIREGLSLEKLSRLKPFFDRKNGTVTAANSSQVTDAAAAVILMSESEAKSRGLTPLGYLTEYSYQGLDPKRMGLGPVFATHDLFSKTGLSMNDMDLIEINEAFASQVIACQKAFASKAFAKTHFGEDKAIGAINPNILNVNGGSIALGHPVGMTGTRLVITLLHELKNRNLQRGLATLCIGGGQGVALLLEAE</sequence>
<comment type="caution">
    <text evidence="8">The sequence shown here is derived from an EMBL/GenBank/DDBJ whole genome shotgun (WGS) entry which is preliminary data.</text>
</comment>
<gene>
    <name evidence="8" type="primary">fadI</name>
    <name evidence="8" type="ORF">SMGD1_0188</name>
</gene>
<dbReference type="InterPro" id="IPR020613">
    <property type="entry name" value="Thiolase_CS"/>
</dbReference>
<dbReference type="InterPro" id="IPR020617">
    <property type="entry name" value="Thiolase_C"/>
</dbReference>
<accession>H1FSX9</accession>
<evidence type="ECO:0000259" key="7">
    <source>
        <dbReference type="Pfam" id="PF02803"/>
    </source>
</evidence>
<name>B6BLQ5_SULGG</name>
<dbReference type="PIRSF" id="PIRSF000429">
    <property type="entry name" value="Ac-CoA_Ac_transf"/>
    <property type="match status" value="1"/>
</dbReference>
<dbReference type="eggNOG" id="COG0183">
    <property type="taxonomic scope" value="Bacteria"/>
</dbReference>
<dbReference type="Pfam" id="PF00108">
    <property type="entry name" value="Thiolase_N"/>
    <property type="match status" value="1"/>
</dbReference>
<evidence type="ECO:0000256" key="2">
    <source>
        <dbReference type="ARBA" id="ARBA00022679"/>
    </source>
</evidence>
<dbReference type="PROSITE" id="PS00099">
    <property type="entry name" value="THIOLASE_3"/>
    <property type="match status" value="1"/>
</dbReference>
<dbReference type="Proteomes" id="UP000006431">
    <property type="component" value="Unassembled WGS sequence"/>
</dbReference>
<dbReference type="PROSITE" id="PS00737">
    <property type="entry name" value="THIOLASE_2"/>
    <property type="match status" value="1"/>
</dbReference>
<dbReference type="PANTHER" id="PTHR18919:SF107">
    <property type="entry name" value="ACETYL-COA ACETYLTRANSFERASE, CYTOSOLIC"/>
    <property type="match status" value="1"/>
</dbReference>
<evidence type="ECO:0000313" key="8">
    <source>
        <dbReference type="EMBL" id="EHP28715.1"/>
    </source>
</evidence>
<dbReference type="Gene3D" id="3.40.47.10">
    <property type="match status" value="2"/>
</dbReference>
<evidence type="ECO:0000259" key="6">
    <source>
        <dbReference type="Pfam" id="PF00108"/>
    </source>
</evidence>
<dbReference type="AlphaFoldDB" id="B6BLQ5"/>
<dbReference type="InterPro" id="IPR020615">
    <property type="entry name" value="Thiolase_acyl_enz_int_AS"/>
</dbReference>
<dbReference type="PROSITE" id="PS00098">
    <property type="entry name" value="THIOLASE_1"/>
    <property type="match status" value="1"/>
</dbReference>
<accession>B6BLQ5</accession>
<feature type="active site" description="Proton acceptor" evidence="4">
    <location>
        <position position="386"/>
    </location>
</feature>
<reference evidence="8 9" key="1">
    <citation type="journal article" date="2012" name="Proc. Natl. Acad. Sci. U.S.A.">
        <title>Genome and physiology of a model Epsilonproteobacterium responsible for sulfide detoxification in marine oxygen depletion zones.</title>
        <authorList>
            <person name="Grote J."/>
            <person name="Schott T."/>
            <person name="Bruckner C.G."/>
            <person name="Glockner F.O."/>
            <person name="Jost G."/>
            <person name="Teeling H."/>
            <person name="Labrenz M."/>
            <person name="Jurgens K."/>
        </authorList>
    </citation>
    <scope>NUCLEOTIDE SEQUENCE [LARGE SCALE GENOMIC DNA]</scope>
    <source>
        <strain evidence="8 9">GD1</strain>
    </source>
</reference>
<dbReference type="EC" id="2.3.1.16" evidence="8"/>
<keyword evidence="2 5" id="KW-0808">Transferase</keyword>
<feature type="domain" description="Thiolase C-terminal" evidence="7">
    <location>
        <begin position="291"/>
        <end position="428"/>
    </location>
</feature>
<evidence type="ECO:0000256" key="4">
    <source>
        <dbReference type="PIRSR" id="PIRSR000429-1"/>
    </source>
</evidence>
<keyword evidence="3 5" id="KW-0012">Acyltransferase</keyword>
<dbReference type="SUPFAM" id="SSF53901">
    <property type="entry name" value="Thiolase-like"/>
    <property type="match status" value="2"/>
</dbReference>
<dbReference type="EMBL" id="AFRZ01000001">
    <property type="protein sequence ID" value="EHP28715.1"/>
    <property type="molecule type" value="Genomic_DNA"/>
</dbReference>
<organism evidence="8 9">
    <name type="scientific">Sulfurimonas gotlandica (strain DSM 19862 / JCM 16533 / GD1)</name>
    <dbReference type="NCBI Taxonomy" id="929558"/>
    <lineage>
        <taxon>Bacteria</taxon>
        <taxon>Pseudomonadati</taxon>
        <taxon>Campylobacterota</taxon>
        <taxon>Epsilonproteobacteria</taxon>
        <taxon>Campylobacterales</taxon>
        <taxon>Sulfurimonadaceae</taxon>
        <taxon>Sulfurimonas</taxon>
    </lineage>
</organism>
<dbReference type="InterPro" id="IPR016039">
    <property type="entry name" value="Thiolase-like"/>
</dbReference>
<dbReference type="STRING" id="929558.SMGD1_0188"/>
<protein>
    <submittedName>
        <fullName evidence="8">Fatty acid oxidation complex subunit beta</fullName>
        <ecNumber evidence="8">2.3.1.16</ecNumber>
    </submittedName>
</protein>
<dbReference type="NCBIfam" id="TIGR01930">
    <property type="entry name" value="AcCoA-C-Actrans"/>
    <property type="match status" value="1"/>
</dbReference>
<keyword evidence="9" id="KW-1185">Reference proteome</keyword>
<dbReference type="GO" id="GO:0003988">
    <property type="term" value="F:acetyl-CoA C-acyltransferase activity"/>
    <property type="evidence" value="ECO:0007669"/>
    <property type="project" value="UniProtKB-EC"/>
</dbReference>
<evidence type="ECO:0000256" key="3">
    <source>
        <dbReference type="ARBA" id="ARBA00023315"/>
    </source>
</evidence>
<proteinExistence type="inferred from homology"/>
<dbReference type="PANTHER" id="PTHR18919">
    <property type="entry name" value="ACETYL-COA C-ACYLTRANSFERASE"/>
    <property type="match status" value="1"/>
</dbReference>
<feature type="domain" description="Thiolase N-terminal" evidence="6">
    <location>
        <begin position="6"/>
        <end position="283"/>
    </location>
</feature>
<comment type="similarity">
    <text evidence="1 5">Belongs to the thiolase-like superfamily. Thiolase family.</text>
</comment>
<dbReference type="InterPro" id="IPR020610">
    <property type="entry name" value="Thiolase_AS"/>
</dbReference>
<dbReference type="InterPro" id="IPR020616">
    <property type="entry name" value="Thiolase_N"/>
</dbReference>
<evidence type="ECO:0000256" key="1">
    <source>
        <dbReference type="ARBA" id="ARBA00010982"/>
    </source>
</evidence>
<dbReference type="InterPro" id="IPR002155">
    <property type="entry name" value="Thiolase"/>
</dbReference>
<dbReference type="PATRIC" id="fig|929558.5.peg.190"/>
<dbReference type="HOGENOM" id="CLU_031026_2_0_7"/>
<feature type="active site" description="Acyl-thioester intermediate" evidence="4">
    <location>
        <position position="90"/>
    </location>
</feature>
<feature type="active site" description="Proton acceptor" evidence="4">
    <location>
        <position position="416"/>
    </location>
</feature>
<dbReference type="Pfam" id="PF02803">
    <property type="entry name" value="Thiolase_C"/>
    <property type="match status" value="1"/>
</dbReference>
<evidence type="ECO:0000313" key="9">
    <source>
        <dbReference type="Proteomes" id="UP000006431"/>
    </source>
</evidence>
<evidence type="ECO:0000256" key="5">
    <source>
        <dbReference type="RuleBase" id="RU003557"/>
    </source>
</evidence>